<dbReference type="EMBL" id="POUB01000222">
    <property type="protein sequence ID" value="PZF90790.1"/>
    <property type="molecule type" value="Genomic_DNA"/>
</dbReference>
<feature type="domain" description="DNA-binding protein Rv2175c wHTH" evidence="3">
    <location>
        <begin position="24"/>
        <end position="66"/>
    </location>
</feature>
<accession>A0A2W2BYU3</accession>
<evidence type="ECO:0000256" key="1">
    <source>
        <dbReference type="SAM" id="MobiDB-lite"/>
    </source>
</evidence>
<dbReference type="GO" id="GO:0003677">
    <property type="term" value="F:DNA binding"/>
    <property type="evidence" value="ECO:0007669"/>
    <property type="project" value="UniProtKB-KW"/>
</dbReference>
<organism evidence="4 5">
    <name type="scientific">Micromonospora deserti</name>
    <dbReference type="NCBI Taxonomy" id="2070366"/>
    <lineage>
        <taxon>Bacteria</taxon>
        <taxon>Bacillati</taxon>
        <taxon>Actinomycetota</taxon>
        <taxon>Actinomycetes</taxon>
        <taxon>Micromonosporales</taxon>
        <taxon>Micromonosporaceae</taxon>
        <taxon>Micromonospora</taxon>
    </lineage>
</organism>
<dbReference type="RefSeq" id="WP_111136498.1">
    <property type="nucleotide sequence ID" value="NZ_POUB01000222.1"/>
</dbReference>
<dbReference type="AlphaFoldDB" id="A0A2W2BYU3"/>
<dbReference type="InterPro" id="IPR041098">
    <property type="entry name" value="Rv2175c_C"/>
</dbReference>
<protein>
    <submittedName>
        <fullName evidence="4">DNA-binding protein</fullName>
    </submittedName>
</protein>
<proteinExistence type="predicted"/>
<keyword evidence="4" id="KW-0238">DNA-binding</keyword>
<feature type="region of interest" description="Disordered" evidence="1">
    <location>
        <begin position="1"/>
        <end position="22"/>
    </location>
</feature>
<dbReference type="Proteomes" id="UP000248749">
    <property type="component" value="Unassembled WGS sequence"/>
</dbReference>
<evidence type="ECO:0000313" key="5">
    <source>
        <dbReference type="Proteomes" id="UP000248749"/>
    </source>
</evidence>
<evidence type="ECO:0000313" key="4">
    <source>
        <dbReference type="EMBL" id="PZF90790.1"/>
    </source>
</evidence>
<feature type="compositionally biased region" description="Low complexity" evidence="1">
    <location>
        <begin position="12"/>
        <end position="22"/>
    </location>
</feature>
<dbReference type="Pfam" id="PF21531">
    <property type="entry name" value="Rv2175c_wHTH"/>
    <property type="match status" value="1"/>
</dbReference>
<evidence type="ECO:0000259" key="2">
    <source>
        <dbReference type="Pfam" id="PF18367"/>
    </source>
</evidence>
<feature type="domain" description="Rv2175c C-terminal" evidence="2">
    <location>
        <begin position="74"/>
        <end position="129"/>
    </location>
</feature>
<keyword evidence="5" id="KW-1185">Reference proteome</keyword>
<comment type="caution">
    <text evidence="4">The sequence shown here is derived from an EMBL/GenBank/DDBJ whole genome shotgun (WGS) entry which is preliminary data.</text>
</comment>
<dbReference type="Pfam" id="PF18367">
    <property type="entry name" value="Rv2175c_C"/>
    <property type="match status" value="1"/>
</dbReference>
<dbReference type="InterPro" id="IPR048576">
    <property type="entry name" value="Rv2175c_wHTH"/>
</dbReference>
<name>A0A2W2BYU3_9ACTN</name>
<sequence>MTDSVPADRAVPGAEPAGPAEAAGWLTLPDVAERLDVSISKVHQMIRDRELIAVRRDGVRRVPADLVANRTVLKHLPGVLNLLADAGYDDEAALRWLFEPDDTLPGATPAAALAGDQAREVKRRAQALGF</sequence>
<dbReference type="OrthoDB" id="3784042at2"/>
<reference evidence="4 5" key="1">
    <citation type="submission" date="2018-01" db="EMBL/GenBank/DDBJ databases">
        <title>Draft genome sequence of Salinispora sp. 13K206.</title>
        <authorList>
            <person name="Sahin N."/>
            <person name="Saygin H."/>
            <person name="Ay H."/>
        </authorList>
    </citation>
    <scope>NUCLEOTIDE SEQUENCE [LARGE SCALE GENOMIC DNA]</scope>
    <source>
        <strain evidence="4 5">13K206</strain>
    </source>
</reference>
<evidence type="ECO:0000259" key="3">
    <source>
        <dbReference type="Pfam" id="PF21531"/>
    </source>
</evidence>
<gene>
    <name evidence="4" type="ORF">C1I99_24110</name>
</gene>